<evidence type="ECO:0000313" key="2">
    <source>
        <dbReference type="Proteomes" id="UP000324222"/>
    </source>
</evidence>
<organism evidence="1 2">
    <name type="scientific">Portunus trituberculatus</name>
    <name type="common">Swimming crab</name>
    <name type="synonym">Neptunus trituberculatus</name>
    <dbReference type="NCBI Taxonomy" id="210409"/>
    <lineage>
        <taxon>Eukaryota</taxon>
        <taxon>Metazoa</taxon>
        <taxon>Ecdysozoa</taxon>
        <taxon>Arthropoda</taxon>
        <taxon>Crustacea</taxon>
        <taxon>Multicrustacea</taxon>
        <taxon>Malacostraca</taxon>
        <taxon>Eumalacostraca</taxon>
        <taxon>Eucarida</taxon>
        <taxon>Decapoda</taxon>
        <taxon>Pleocyemata</taxon>
        <taxon>Brachyura</taxon>
        <taxon>Eubrachyura</taxon>
        <taxon>Portunoidea</taxon>
        <taxon>Portunidae</taxon>
        <taxon>Portuninae</taxon>
        <taxon>Portunus</taxon>
    </lineage>
</organism>
<comment type="caution">
    <text evidence="1">The sequence shown here is derived from an EMBL/GenBank/DDBJ whole genome shotgun (WGS) entry which is preliminary data.</text>
</comment>
<gene>
    <name evidence="1" type="ORF">E2C01_026864</name>
</gene>
<evidence type="ECO:0000313" key="1">
    <source>
        <dbReference type="EMBL" id="MPC33512.1"/>
    </source>
</evidence>
<sequence>MTASPFMRPTLLHVFTAFVPVSEGGLTDSSFTPRLHTHNPSPGGFTASISVLRPSRGKQSAEVAHANLAQQTQSSGSDSVALVEIKIHVVVIPFFLLFFQGVKFPISTAIVAPLPLPLPPLPRPLVSSTRPFQPRPRPRRLAEDWDICTHRRHLGFSI</sequence>
<proteinExistence type="predicted"/>
<keyword evidence="2" id="KW-1185">Reference proteome</keyword>
<name>A0A5B7EH88_PORTR</name>
<dbReference type="Proteomes" id="UP000324222">
    <property type="component" value="Unassembled WGS sequence"/>
</dbReference>
<dbReference type="EMBL" id="VSRR010002849">
    <property type="protein sequence ID" value="MPC33512.1"/>
    <property type="molecule type" value="Genomic_DNA"/>
</dbReference>
<reference evidence="1 2" key="1">
    <citation type="submission" date="2019-05" db="EMBL/GenBank/DDBJ databases">
        <title>Another draft genome of Portunus trituberculatus and its Hox gene families provides insights of decapod evolution.</title>
        <authorList>
            <person name="Jeong J.-H."/>
            <person name="Song I."/>
            <person name="Kim S."/>
            <person name="Choi T."/>
            <person name="Kim D."/>
            <person name="Ryu S."/>
            <person name="Kim W."/>
        </authorList>
    </citation>
    <scope>NUCLEOTIDE SEQUENCE [LARGE SCALE GENOMIC DNA]</scope>
    <source>
        <tissue evidence="1">Muscle</tissue>
    </source>
</reference>
<dbReference type="AlphaFoldDB" id="A0A5B7EH88"/>
<accession>A0A5B7EH88</accession>
<protein>
    <submittedName>
        <fullName evidence="1">Uncharacterized protein</fullName>
    </submittedName>
</protein>